<protein>
    <submittedName>
        <fullName evidence="2">Uncharacterized protein</fullName>
    </submittedName>
</protein>
<dbReference type="AlphaFoldDB" id="A0A137PDZ1"/>
<keyword evidence="1" id="KW-0812">Transmembrane</keyword>
<sequence>MPKLKFAKDHIEIAKRVNSDIKINEITLSIKLGDYETFNYGVAFNGNGQEIFPKYRTFFDTENTVEKTLEISEIPIGYIPIVLCLKPIHIIVSFKTPCVYLVDLLLYLVISECQQIYRDRGDSNHTYQPYGLNPIEHSSTDTIALSLTLFFIILVCAAYHSTSRLAVPFEHTGKAKQAFGKPSPDASLYAGYDPCFFTTYNTSEYPVIPLSALDKNNYFSITLFFGYASSAFPSSITTFPILVE</sequence>
<name>A0A137PDZ1_CONC2</name>
<reference evidence="2 3" key="1">
    <citation type="journal article" date="2015" name="Genome Biol. Evol.">
        <title>Phylogenomic analyses indicate that early fungi evolved digesting cell walls of algal ancestors of land plants.</title>
        <authorList>
            <person name="Chang Y."/>
            <person name="Wang S."/>
            <person name="Sekimoto S."/>
            <person name="Aerts A.L."/>
            <person name="Choi C."/>
            <person name="Clum A."/>
            <person name="LaButti K.M."/>
            <person name="Lindquist E.A."/>
            <person name="Yee Ngan C."/>
            <person name="Ohm R.A."/>
            <person name="Salamov A.A."/>
            <person name="Grigoriev I.V."/>
            <person name="Spatafora J.W."/>
            <person name="Berbee M.L."/>
        </authorList>
    </citation>
    <scope>NUCLEOTIDE SEQUENCE [LARGE SCALE GENOMIC DNA]</scope>
    <source>
        <strain evidence="2 3">NRRL 28638</strain>
    </source>
</reference>
<organism evidence="2 3">
    <name type="scientific">Conidiobolus coronatus (strain ATCC 28846 / CBS 209.66 / NRRL 28638)</name>
    <name type="common">Delacroixia coronata</name>
    <dbReference type="NCBI Taxonomy" id="796925"/>
    <lineage>
        <taxon>Eukaryota</taxon>
        <taxon>Fungi</taxon>
        <taxon>Fungi incertae sedis</taxon>
        <taxon>Zoopagomycota</taxon>
        <taxon>Entomophthoromycotina</taxon>
        <taxon>Entomophthoromycetes</taxon>
        <taxon>Entomophthorales</taxon>
        <taxon>Ancylistaceae</taxon>
        <taxon>Conidiobolus</taxon>
    </lineage>
</organism>
<proteinExistence type="predicted"/>
<accession>A0A137PDZ1</accession>
<gene>
    <name evidence="2" type="ORF">CONCODRAFT_3895</name>
</gene>
<feature type="transmembrane region" description="Helical" evidence="1">
    <location>
        <begin position="218"/>
        <end position="243"/>
    </location>
</feature>
<dbReference type="EMBL" id="KQ964440">
    <property type="protein sequence ID" value="KXN73224.1"/>
    <property type="molecule type" value="Genomic_DNA"/>
</dbReference>
<evidence type="ECO:0000313" key="2">
    <source>
        <dbReference type="EMBL" id="KXN73224.1"/>
    </source>
</evidence>
<dbReference type="Proteomes" id="UP000070444">
    <property type="component" value="Unassembled WGS sequence"/>
</dbReference>
<feature type="transmembrane region" description="Helical" evidence="1">
    <location>
        <begin position="142"/>
        <end position="160"/>
    </location>
</feature>
<evidence type="ECO:0000256" key="1">
    <source>
        <dbReference type="SAM" id="Phobius"/>
    </source>
</evidence>
<keyword evidence="3" id="KW-1185">Reference proteome</keyword>
<keyword evidence="1" id="KW-0472">Membrane</keyword>
<evidence type="ECO:0000313" key="3">
    <source>
        <dbReference type="Proteomes" id="UP000070444"/>
    </source>
</evidence>
<keyword evidence="1" id="KW-1133">Transmembrane helix</keyword>